<dbReference type="AlphaFoldDB" id="A0A1W2BFH9"/>
<dbReference type="GO" id="GO:0008897">
    <property type="term" value="F:holo-[acyl-carrier-protein] synthase activity"/>
    <property type="evidence" value="ECO:0007669"/>
    <property type="project" value="InterPro"/>
</dbReference>
<dbReference type="PANTHER" id="PTHR12215">
    <property type="entry name" value="PHOSPHOPANTETHEINE TRANSFERASE"/>
    <property type="match status" value="1"/>
</dbReference>
<name>A0A1W2BFH9_9SPHI</name>
<keyword evidence="5" id="KW-1185">Reference proteome</keyword>
<organism evidence="4 5">
    <name type="scientific">Pedobacter nyackensis</name>
    <dbReference type="NCBI Taxonomy" id="475255"/>
    <lineage>
        <taxon>Bacteria</taxon>
        <taxon>Pseudomonadati</taxon>
        <taxon>Bacteroidota</taxon>
        <taxon>Sphingobacteriia</taxon>
        <taxon>Sphingobacteriales</taxon>
        <taxon>Sphingobacteriaceae</taxon>
        <taxon>Pedobacter</taxon>
    </lineage>
</organism>
<dbReference type="SUPFAM" id="SSF56214">
    <property type="entry name" value="4'-phosphopantetheinyl transferase"/>
    <property type="match status" value="2"/>
</dbReference>
<dbReference type="GO" id="GO:0019878">
    <property type="term" value="P:lysine biosynthetic process via aminoadipic acid"/>
    <property type="evidence" value="ECO:0007669"/>
    <property type="project" value="TreeGrafter"/>
</dbReference>
<evidence type="ECO:0000256" key="2">
    <source>
        <dbReference type="ARBA" id="ARBA00022679"/>
    </source>
</evidence>
<evidence type="ECO:0000313" key="4">
    <source>
        <dbReference type="EMBL" id="SMC71737.1"/>
    </source>
</evidence>
<keyword evidence="2 4" id="KW-0808">Transferase</keyword>
<dbReference type="InterPro" id="IPR008278">
    <property type="entry name" value="4-PPantetheinyl_Trfase_dom"/>
</dbReference>
<evidence type="ECO:0000313" key="5">
    <source>
        <dbReference type="Proteomes" id="UP000192678"/>
    </source>
</evidence>
<accession>A0A1W2BFH9</accession>
<dbReference type="PANTHER" id="PTHR12215:SF10">
    <property type="entry name" value="L-AMINOADIPATE-SEMIALDEHYDE DEHYDROGENASE-PHOSPHOPANTETHEINYL TRANSFERASE"/>
    <property type="match status" value="1"/>
</dbReference>
<sequence>MFSKIEMPVVFNKNIDEDTILAVWKIEETEEQLLSALQLKQHELDVISSLNNGKRLLHWLSTRVLLRTMLNTSEYIDCQMDEHGKPYLPNLGYHISLSHSYDYASVIIGKTKKVGVDIELIKHKIKSIKHKFLSDIELAQPQVGDKIDGLYVCWCAKEAIFKWHGRKGLEFKRDIYIKPFKLKNEGKLTALVSLPEGNQELTVQYFKTQDGYMLGYVVG</sequence>
<dbReference type="GO" id="GO:0005829">
    <property type="term" value="C:cytosol"/>
    <property type="evidence" value="ECO:0007669"/>
    <property type="project" value="TreeGrafter"/>
</dbReference>
<protein>
    <submittedName>
        <fullName evidence="4">4'-phosphopantetheinyl transferase superfamily protein</fullName>
    </submittedName>
</protein>
<comment type="similarity">
    <text evidence="1">Belongs to the P-Pant transferase superfamily. Gsp/Sfp/HetI/AcpT family.</text>
</comment>
<proteinExistence type="inferred from homology"/>
<dbReference type="InterPro" id="IPR037143">
    <property type="entry name" value="4-PPantetheinyl_Trfase_dom_sf"/>
</dbReference>
<reference evidence="4 5" key="1">
    <citation type="submission" date="2017-04" db="EMBL/GenBank/DDBJ databases">
        <authorList>
            <person name="Afonso C.L."/>
            <person name="Miller P.J."/>
            <person name="Scott M.A."/>
            <person name="Spackman E."/>
            <person name="Goraichik I."/>
            <person name="Dimitrov K.M."/>
            <person name="Suarez D.L."/>
            <person name="Swayne D.E."/>
        </authorList>
    </citation>
    <scope>NUCLEOTIDE SEQUENCE [LARGE SCALE GENOMIC DNA]</scope>
    <source>
        <strain evidence="4 5">DSM 19625</strain>
    </source>
</reference>
<dbReference type="Pfam" id="PF01648">
    <property type="entry name" value="ACPS"/>
    <property type="match status" value="1"/>
</dbReference>
<evidence type="ECO:0000256" key="1">
    <source>
        <dbReference type="ARBA" id="ARBA00010990"/>
    </source>
</evidence>
<dbReference type="Gene3D" id="3.90.470.20">
    <property type="entry name" value="4'-phosphopantetheinyl transferase domain"/>
    <property type="match status" value="2"/>
</dbReference>
<dbReference type="GO" id="GO:0000287">
    <property type="term" value="F:magnesium ion binding"/>
    <property type="evidence" value="ECO:0007669"/>
    <property type="project" value="InterPro"/>
</dbReference>
<gene>
    <name evidence="4" type="ORF">SAMN04488101_102432</name>
</gene>
<dbReference type="STRING" id="475255.SAMN04488101_102432"/>
<dbReference type="InterPro" id="IPR050559">
    <property type="entry name" value="P-Pant_transferase_sf"/>
</dbReference>
<dbReference type="Proteomes" id="UP000192678">
    <property type="component" value="Unassembled WGS sequence"/>
</dbReference>
<feature type="domain" description="4'-phosphopantetheinyl transferase" evidence="3">
    <location>
        <begin position="114"/>
        <end position="190"/>
    </location>
</feature>
<dbReference type="EMBL" id="FWYB01000002">
    <property type="protein sequence ID" value="SMC71737.1"/>
    <property type="molecule type" value="Genomic_DNA"/>
</dbReference>
<evidence type="ECO:0000259" key="3">
    <source>
        <dbReference type="Pfam" id="PF01648"/>
    </source>
</evidence>